<sequence>MWESALSARDLVLQSEGPLGVPPGASGVPEGPGMLGNRGGGALGALGTRQEDELLNTTASLTAGLPGVGLDYLKQPGGARAWIRPKPQFVIKTRVKGGTKLFLNICSHEQVDPWHYKELLAEEGQGSQGGIRIPMSIGPCAQTLQRCAADREARGILTQFTCAGVARKHQLELQQGVSFPKLTYKGLYIRASRPLASPVTEAPHCHGFLTATCAVCWPSGSLPPPMQHIRVTREAQIELLHPSAAAAPAVATAPAVAAAVDPSKGESLSEHLVWDANFATPQDAAAYFAHLSEGHQEKQPKLSQEASAQGLRESPWIASWARSKSSSSSSDSSDCGIDRLISVGAFQAASLQSPGSAFAGLEKGKQRGLKKAFLVTSPAAAGRSSNCCTQQQADACSNNPGKAAAAAAALCSRCKAPRRRCSCREDSLAWEFKCTYALKISDLELVVSPLRGALWGISRSSTGPLKGCSLAFPLRLRSSAAFALVSTYSSCEEARKALHQLQQQQQLEELVPLSPATSGTPEEAQQQLKDLAARPAAFLLTVCLLVDAAAETALARICPAAAAAAEMAAAEFAAAEDEAADAAATANKEELVTRLQVQIDESDSSDDCCSVASDSSSSSKTAKLEDSSGSNKFSLATASETCELRTRPGAAQSSSSPPSEDQRPQGPQQPLGPPGPQGSPRPQGPPGPQGPSGPTSCAAVREQQTHSLLPQAAPAQRPPCYSEGQKKVGDCSGAPLPAEEPLLLDDELL</sequence>
<dbReference type="InterPro" id="IPR012981">
    <property type="entry name" value="PIH1_N"/>
</dbReference>
<feature type="compositionally biased region" description="Low complexity" evidence="2">
    <location>
        <begin position="607"/>
        <end position="621"/>
    </location>
</feature>
<dbReference type="RefSeq" id="XP_013436650.1">
    <property type="nucleotide sequence ID" value="XM_013581196.1"/>
</dbReference>
<feature type="compositionally biased region" description="Polar residues" evidence="2">
    <location>
        <begin position="629"/>
        <end position="640"/>
    </location>
</feature>
<dbReference type="Proteomes" id="UP000030754">
    <property type="component" value="Unassembled WGS sequence"/>
</dbReference>
<proteinExistence type="inferred from homology"/>
<evidence type="ECO:0000313" key="5">
    <source>
        <dbReference type="Proteomes" id="UP000030754"/>
    </source>
</evidence>
<dbReference type="OrthoDB" id="5135119at2759"/>
<feature type="region of interest" description="Disordered" evidence="2">
    <location>
        <begin position="603"/>
        <end position="749"/>
    </location>
</feature>
<dbReference type="AlphaFoldDB" id="U6MYR6"/>
<dbReference type="Pfam" id="PF08190">
    <property type="entry name" value="PIH1"/>
    <property type="match status" value="1"/>
</dbReference>
<keyword evidence="5" id="KW-1185">Reference proteome</keyword>
<accession>U6MYR6</accession>
<dbReference type="PANTHER" id="PTHR22997:SF0">
    <property type="entry name" value="PIH1 DOMAIN-CONTAINING PROTEIN 1"/>
    <property type="match status" value="1"/>
</dbReference>
<dbReference type="EMBL" id="HG725512">
    <property type="protein sequence ID" value="CDJ68183.1"/>
    <property type="molecule type" value="Genomic_DNA"/>
</dbReference>
<dbReference type="PANTHER" id="PTHR22997">
    <property type="entry name" value="PIH1 DOMAIN-CONTAINING PROTEIN 1"/>
    <property type="match status" value="1"/>
</dbReference>
<protein>
    <recommendedName>
        <fullName evidence="3">PIH1 N-terminal domain-containing protein</fullName>
    </recommendedName>
</protein>
<gene>
    <name evidence="4" type="ORF">ENH_00049720</name>
</gene>
<feature type="compositionally biased region" description="Gly residues" evidence="2">
    <location>
        <begin position="33"/>
        <end position="43"/>
    </location>
</feature>
<dbReference type="GO" id="GO:0005737">
    <property type="term" value="C:cytoplasm"/>
    <property type="evidence" value="ECO:0007669"/>
    <property type="project" value="TreeGrafter"/>
</dbReference>
<reference evidence="4" key="2">
    <citation type="submission" date="2013-10" db="EMBL/GenBank/DDBJ databases">
        <authorList>
            <person name="Aslett M."/>
        </authorList>
    </citation>
    <scope>NUCLEOTIDE SEQUENCE [LARGE SCALE GENOMIC DNA]</scope>
    <source>
        <strain evidence="4">Houghton</strain>
    </source>
</reference>
<feature type="region of interest" description="Disordered" evidence="2">
    <location>
        <begin position="17"/>
        <end position="43"/>
    </location>
</feature>
<name>U6MYR6_9EIME</name>
<evidence type="ECO:0000256" key="2">
    <source>
        <dbReference type="SAM" id="MobiDB-lite"/>
    </source>
</evidence>
<evidence type="ECO:0000259" key="3">
    <source>
        <dbReference type="Pfam" id="PF08190"/>
    </source>
</evidence>
<comment type="similarity">
    <text evidence="1">Belongs to the PIH1 family.</text>
</comment>
<dbReference type="InterPro" id="IPR050734">
    <property type="entry name" value="PIH1/Kintoun_subfamily"/>
</dbReference>
<dbReference type="GeneID" id="25475121"/>
<organism evidence="4 5">
    <name type="scientific">Eimeria necatrix</name>
    <dbReference type="NCBI Taxonomy" id="51315"/>
    <lineage>
        <taxon>Eukaryota</taxon>
        <taxon>Sar</taxon>
        <taxon>Alveolata</taxon>
        <taxon>Apicomplexa</taxon>
        <taxon>Conoidasida</taxon>
        <taxon>Coccidia</taxon>
        <taxon>Eucoccidiorida</taxon>
        <taxon>Eimeriorina</taxon>
        <taxon>Eimeriidae</taxon>
        <taxon>Eimeria</taxon>
    </lineage>
</organism>
<evidence type="ECO:0000256" key="1">
    <source>
        <dbReference type="ARBA" id="ARBA00008511"/>
    </source>
</evidence>
<reference evidence="4" key="1">
    <citation type="submission" date="2013-10" db="EMBL/GenBank/DDBJ databases">
        <title>Genomic analysis of the causative agents of coccidiosis in chickens.</title>
        <authorList>
            <person name="Reid A.J."/>
            <person name="Blake D."/>
            <person name="Billington K."/>
            <person name="Browne H."/>
            <person name="Dunn M."/>
            <person name="Hung S."/>
            <person name="Kawahara F."/>
            <person name="Miranda-Saavedra D."/>
            <person name="Mourier T."/>
            <person name="Nagra H."/>
            <person name="Otto T.D."/>
            <person name="Rawlings N."/>
            <person name="Sanchez A."/>
            <person name="Sanders M."/>
            <person name="Subramaniam C."/>
            <person name="Tay Y."/>
            <person name="Dear P."/>
            <person name="Doerig C."/>
            <person name="Gruber A."/>
            <person name="Parkinson J."/>
            <person name="Shirley M."/>
            <person name="Wan K.L."/>
            <person name="Berriman M."/>
            <person name="Tomley F."/>
            <person name="Pain A."/>
        </authorList>
    </citation>
    <scope>NUCLEOTIDE SEQUENCE [LARGE SCALE GENOMIC DNA]</scope>
    <source>
        <strain evidence="4">Houghton</strain>
    </source>
</reference>
<feature type="compositionally biased region" description="Low complexity" evidence="2">
    <location>
        <begin position="710"/>
        <end position="719"/>
    </location>
</feature>
<feature type="compositionally biased region" description="Low complexity" evidence="2">
    <location>
        <begin position="653"/>
        <end position="669"/>
    </location>
</feature>
<feature type="compositionally biased region" description="Pro residues" evidence="2">
    <location>
        <begin position="670"/>
        <end position="691"/>
    </location>
</feature>
<dbReference type="VEuPathDB" id="ToxoDB:ENH_00049720"/>
<feature type="domain" description="PIH1 N-terminal" evidence="3">
    <location>
        <begin position="74"/>
        <end position="139"/>
    </location>
</feature>
<evidence type="ECO:0000313" key="4">
    <source>
        <dbReference type="EMBL" id="CDJ68183.1"/>
    </source>
</evidence>